<evidence type="ECO:0000256" key="1">
    <source>
        <dbReference type="SAM" id="Coils"/>
    </source>
</evidence>
<dbReference type="Proteomes" id="UP000885690">
    <property type="component" value="Unassembled WGS sequence"/>
</dbReference>
<name>A0A7C0Y555_9BACT</name>
<sequence>MIKAELQKKLPEKVDMNCGRVRSDFVDRITKSAIELRWGMEQKMNQTVAFVEEAVQKAMNLREKSQEEVEATLKELGKKKALLEGIKEQLKSLLEEAAA</sequence>
<gene>
    <name evidence="2" type="ORF">ENF32_00385</name>
</gene>
<dbReference type="EMBL" id="DQWS01000017">
    <property type="protein sequence ID" value="HDD52515.1"/>
    <property type="molecule type" value="Genomic_DNA"/>
</dbReference>
<proteinExistence type="predicted"/>
<evidence type="ECO:0000313" key="2">
    <source>
        <dbReference type="EMBL" id="HDD52515.1"/>
    </source>
</evidence>
<keyword evidence="1" id="KW-0175">Coiled coil</keyword>
<protein>
    <submittedName>
        <fullName evidence="2">Uncharacterized protein</fullName>
    </submittedName>
</protein>
<feature type="coiled-coil region" evidence="1">
    <location>
        <begin position="48"/>
        <end position="96"/>
    </location>
</feature>
<organism evidence="2">
    <name type="scientific">Thermosulfidibacter takaii</name>
    <dbReference type="NCBI Taxonomy" id="412593"/>
    <lineage>
        <taxon>Bacteria</taxon>
        <taxon>Pseudomonadati</taxon>
        <taxon>Thermosulfidibacterota</taxon>
        <taxon>Thermosulfidibacteria</taxon>
        <taxon>Thermosulfidibacterales</taxon>
        <taxon>Thermosulfidibacteraceae</taxon>
    </lineage>
</organism>
<accession>A0A7C0Y555</accession>
<dbReference type="AlphaFoldDB" id="A0A7C0Y555"/>
<reference evidence="2" key="1">
    <citation type="journal article" date="2020" name="mSystems">
        <title>Genome- and Community-Level Interaction Insights into Carbon Utilization and Element Cycling Functions of Hydrothermarchaeota in Hydrothermal Sediment.</title>
        <authorList>
            <person name="Zhou Z."/>
            <person name="Liu Y."/>
            <person name="Xu W."/>
            <person name="Pan J."/>
            <person name="Luo Z.H."/>
            <person name="Li M."/>
        </authorList>
    </citation>
    <scope>NUCLEOTIDE SEQUENCE [LARGE SCALE GENOMIC DNA]</scope>
    <source>
        <strain evidence="2">HyVt-115</strain>
    </source>
</reference>
<comment type="caution">
    <text evidence="2">The sequence shown here is derived from an EMBL/GenBank/DDBJ whole genome shotgun (WGS) entry which is preliminary data.</text>
</comment>